<dbReference type="GO" id="GO:0016020">
    <property type="term" value="C:membrane"/>
    <property type="evidence" value="ECO:0007669"/>
    <property type="project" value="UniProtKB-SubCell"/>
</dbReference>
<keyword evidence="10" id="KW-0503">Monooxygenase</keyword>
<keyword evidence="5" id="KW-0812">Transmembrane</keyword>
<evidence type="ECO:0000256" key="2">
    <source>
        <dbReference type="ARBA" id="ARBA00004370"/>
    </source>
</evidence>
<evidence type="ECO:0000256" key="6">
    <source>
        <dbReference type="ARBA" id="ARBA00022723"/>
    </source>
</evidence>
<dbReference type="InterPro" id="IPR036396">
    <property type="entry name" value="Cyt_P450_sf"/>
</dbReference>
<dbReference type="CDD" id="cd20653">
    <property type="entry name" value="CYP81"/>
    <property type="match status" value="1"/>
</dbReference>
<dbReference type="AlphaFoldDB" id="A0AAV9CW18"/>
<evidence type="ECO:0000256" key="10">
    <source>
        <dbReference type="ARBA" id="ARBA00023033"/>
    </source>
</evidence>
<comment type="cofactor">
    <cofactor evidence="1 12">
        <name>heme</name>
        <dbReference type="ChEBI" id="CHEBI:30413"/>
    </cofactor>
</comment>
<evidence type="ECO:0000256" key="3">
    <source>
        <dbReference type="ARBA" id="ARBA00010617"/>
    </source>
</evidence>
<dbReference type="GO" id="GO:0020037">
    <property type="term" value="F:heme binding"/>
    <property type="evidence" value="ECO:0007669"/>
    <property type="project" value="InterPro"/>
</dbReference>
<name>A0AAV9CW18_ACOCL</name>
<comment type="similarity">
    <text evidence="3">Belongs to the cytochrome P450 family.</text>
</comment>
<dbReference type="InterPro" id="IPR002401">
    <property type="entry name" value="Cyt_P450_E_grp-I"/>
</dbReference>
<dbReference type="InterPro" id="IPR017972">
    <property type="entry name" value="Cyt_P450_CS"/>
</dbReference>
<keyword evidence="7" id="KW-1133">Transmembrane helix</keyword>
<keyword evidence="8" id="KW-0560">Oxidoreductase</keyword>
<evidence type="ECO:0000256" key="8">
    <source>
        <dbReference type="ARBA" id="ARBA00023002"/>
    </source>
</evidence>
<accession>A0AAV9CW18</accession>
<protein>
    <submittedName>
        <fullName evidence="13">Isoflavone 2'-hydroxylase</fullName>
    </submittedName>
</protein>
<comment type="caution">
    <text evidence="13">The sequence shown here is derived from an EMBL/GenBank/DDBJ whole genome shotgun (WGS) entry which is preliminary data.</text>
</comment>
<evidence type="ECO:0000256" key="4">
    <source>
        <dbReference type="ARBA" id="ARBA00022617"/>
    </source>
</evidence>
<reference evidence="13" key="2">
    <citation type="submission" date="2023-06" db="EMBL/GenBank/DDBJ databases">
        <authorList>
            <person name="Ma L."/>
            <person name="Liu K.-W."/>
            <person name="Li Z."/>
            <person name="Hsiao Y.-Y."/>
            <person name="Qi Y."/>
            <person name="Fu T."/>
            <person name="Tang G."/>
            <person name="Zhang D."/>
            <person name="Sun W.-H."/>
            <person name="Liu D.-K."/>
            <person name="Li Y."/>
            <person name="Chen G.-Z."/>
            <person name="Liu X.-D."/>
            <person name="Liao X.-Y."/>
            <person name="Jiang Y.-T."/>
            <person name="Yu X."/>
            <person name="Hao Y."/>
            <person name="Huang J."/>
            <person name="Zhao X.-W."/>
            <person name="Ke S."/>
            <person name="Chen Y.-Y."/>
            <person name="Wu W.-L."/>
            <person name="Hsu J.-L."/>
            <person name="Lin Y.-F."/>
            <person name="Huang M.-D."/>
            <person name="Li C.-Y."/>
            <person name="Huang L."/>
            <person name="Wang Z.-W."/>
            <person name="Zhao X."/>
            <person name="Zhong W.-Y."/>
            <person name="Peng D.-H."/>
            <person name="Ahmad S."/>
            <person name="Lan S."/>
            <person name="Zhang J.-S."/>
            <person name="Tsai W.-C."/>
            <person name="Van De Peer Y."/>
            <person name="Liu Z.-J."/>
        </authorList>
    </citation>
    <scope>NUCLEOTIDE SEQUENCE</scope>
    <source>
        <strain evidence="13">CP</strain>
        <tissue evidence="13">Leaves</tissue>
    </source>
</reference>
<keyword evidence="14" id="KW-1185">Reference proteome</keyword>
<evidence type="ECO:0000313" key="13">
    <source>
        <dbReference type="EMBL" id="KAK1293376.1"/>
    </source>
</evidence>
<dbReference type="EMBL" id="JAUJYO010000017">
    <property type="protein sequence ID" value="KAK1293376.1"/>
    <property type="molecule type" value="Genomic_DNA"/>
</dbReference>
<dbReference type="PANTHER" id="PTHR47947:SF26">
    <property type="entry name" value="CYTOCHROME P450"/>
    <property type="match status" value="1"/>
</dbReference>
<dbReference type="InterPro" id="IPR050651">
    <property type="entry name" value="Plant_Cytochrome_P450_Monoox"/>
</dbReference>
<dbReference type="PANTHER" id="PTHR47947">
    <property type="entry name" value="CYTOCHROME P450 82C3-RELATED"/>
    <property type="match status" value="1"/>
</dbReference>
<proteinExistence type="inferred from homology"/>
<dbReference type="Proteomes" id="UP001180020">
    <property type="component" value="Unassembled WGS sequence"/>
</dbReference>
<dbReference type="Pfam" id="PF00067">
    <property type="entry name" value="p450"/>
    <property type="match status" value="2"/>
</dbReference>
<dbReference type="FunFam" id="1.10.630.10:FF:000023">
    <property type="entry name" value="Cytochrome P450 family protein"/>
    <property type="match status" value="1"/>
</dbReference>
<evidence type="ECO:0000256" key="1">
    <source>
        <dbReference type="ARBA" id="ARBA00001971"/>
    </source>
</evidence>
<keyword evidence="4 12" id="KW-0349">Heme</keyword>
<dbReference type="InterPro" id="IPR001128">
    <property type="entry name" value="Cyt_P450"/>
</dbReference>
<evidence type="ECO:0000256" key="12">
    <source>
        <dbReference type="PIRSR" id="PIRSR602401-1"/>
    </source>
</evidence>
<evidence type="ECO:0000256" key="5">
    <source>
        <dbReference type="ARBA" id="ARBA00022692"/>
    </source>
</evidence>
<dbReference type="GO" id="GO:0004497">
    <property type="term" value="F:monooxygenase activity"/>
    <property type="evidence" value="ECO:0007669"/>
    <property type="project" value="UniProtKB-KW"/>
</dbReference>
<organism evidence="13 14">
    <name type="scientific">Acorus calamus</name>
    <name type="common">Sweet flag</name>
    <dbReference type="NCBI Taxonomy" id="4465"/>
    <lineage>
        <taxon>Eukaryota</taxon>
        <taxon>Viridiplantae</taxon>
        <taxon>Streptophyta</taxon>
        <taxon>Embryophyta</taxon>
        <taxon>Tracheophyta</taxon>
        <taxon>Spermatophyta</taxon>
        <taxon>Magnoliopsida</taxon>
        <taxon>Liliopsida</taxon>
        <taxon>Acoraceae</taxon>
        <taxon>Acorus</taxon>
    </lineage>
</organism>
<evidence type="ECO:0000256" key="11">
    <source>
        <dbReference type="ARBA" id="ARBA00023136"/>
    </source>
</evidence>
<dbReference type="PRINTS" id="PR00463">
    <property type="entry name" value="EP450I"/>
</dbReference>
<keyword evidence="6 12" id="KW-0479">Metal-binding</keyword>
<dbReference type="PRINTS" id="PR00385">
    <property type="entry name" value="P450"/>
</dbReference>
<reference evidence="13" key="1">
    <citation type="journal article" date="2023" name="Nat. Commun.">
        <title>Diploid and tetraploid genomes of Acorus and the evolution of monocots.</title>
        <authorList>
            <person name="Ma L."/>
            <person name="Liu K.W."/>
            <person name="Li Z."/>
            <person name="Hsiao Y.Y."/>
            <person name="Qi Y."/>
            <person name="Fu T."/>
            <person name="Tang G.D."/>
            <person name="Zhang D."/>
            <person name="Sun W.H."/>
            <person name="Liu D.K."/>
            <person name="Li Y."/>
            <person name="Chen G.Z."/>
            <person name="Liu X.D."/>
            <person name="Liao X.Y."/>
            <person name="Jiang Y.T."/>
            <person name="Yu X."/>
            <person name="Hao Y."/>
            <person name="Huang J."/>
            <person name="Zhao X.W."/>
            <person name="Ke S."/>
            <person name="Chen Y.Y."/>
            <person name="Wu W.L."/>
            <person name="Hsu J.L."/>
            <person name="Lin Y.F."/>
            <person name="Huang M.D."/>
            <person name="Li C.Y."/>
            <person name="Huang L."/>
            <person name="Wang Z.W."/>
            <person name="Zhao X."/>
            <person name="Zhong W.Y."/>
            <person name="Peng D.H."/>
            <person name="Ahmad S."/>
            <person name="Lan S."/>
            <person name="Zhang J.S."/>
            <person name="Tsai W.C."/>
            <person name="Van de Peer Y."/>
            <person name="Liu Z.J."/>
        </authorList>
    </citation>
    <scope>NUCLEOTIDE SEQUENCE</scope>
    <source>
        <strain evidence="13">CP</strain>
    </source>
</reference>
<feature type="binding site" description="axial binding residue" evidence="12">
    <location>
        <position position="449"/>
    </location>
    <ligand>
        <name>heme</name>
        <dbReference type="ChEBI" id="CHEBI:30413"/>
    </ligand>
    <ligandPart>
        <name>Fe</name>
        <dbReference type="ChEBI" id="CHEBI:18248"/>
    </ligandPart>
</feature>
<sequence length="878" mass="98659">MDDLLFYLALLLTLTVLLLSRLILSPPPKHPSNKSPPPSPPSLPLIGHLHLFKKPLHRTLSVLSLRYGPVLSLRVGSRPVLVVSSSSAAEDCFTKNDIAFANRPRFLAGKILGYDFTAPGWAPYGDHWRNLRRITTVGVYSTARVNSFSPIRSAEIRSIVKRFFARRSSSIDGGFTKVELKSVFFDLAFNVMMEMISGKKYHGEGATGSREEAEEFREIVEETFRLAAASNLGDFMPVLNLVGFLGLEKRLLRLRKRRDTFFERLIEEIRLKRKTGEAEKRETIIDVMLSLQESDAEYYTDDIIKGVISNLLSAGTDTTAVTTEWALSHLLNNPETLKKARNEIDTVVGHDHMLEESSLPNLPYLNDIIRETLRLCPAGPLLVPHESTEDGTVGGYYVPSGTMLLVNAWAIHRDSSLWEEPTKFKPERFQGGGVEGYKMIPFGSGRRRCPGEGLAMRLLGLTLGTLIQCFEWKRIGEEEVDMMEGPGLTMPKDKPLEAINSQSSAFCLRPPASPPPYGDHWRNLRRITTVGVYSTARVNSFSPIRSAEIRSIVKCFFAGRSSIDGGFTKVELKSVFFDLAFNVMMEMISGKKYHGEGATGSREEAEEFREIVEESFQLAAASNLGDFMPVLNWLGFLGLEKRLLRLRKRRDTFFERLIEEIRLKRKTGEAEKRTLFALAGTDTTAVTTEWALSHLLNNPETLKKARNEIDTVVGHDHMFEESSLPNLPYLNDIISETLRLCPAGPLLVPHKSTEDCMVGGYYVPSGTMLLVNAWAIHRDSSLWEEPTKFKPERFQGGGVEGYKMIPFGSGRRRCAGEGLAMRLLGLTLGTLIQCFEWKRIGEEEVDMMEGPGLTMPKDKPLEAMYRPWPYMVDVLCQL</sequence>
<dbReference type="Gene3D" id="1.10.630.10">
    <property type="entry name" value="Cytochrome P450"/>
    <property type="match status" value="3"/>
</dbReference>
<dbReference type="SUPFAM" id="SSF48264">
    <property type="entry name" value="Cytochrome P450"/>
    <property type="match status" value="2"/>
</dbReference>
<dbReference type="PROSITE" id="PS00086">
    <property type="entry name" value="CYTOCHROME_P450"/>
    <property type="match status" value="2"/>
</dbReference>
<dbReference type="GO" id="GO:0005506">
    <property type="term" value="F:iron ion binding"/>
    <property type="evidence" value="ECO:0007669"/>
    <property type="project" value="InterPro"/>
</dbReference>
<evidence type="ECO:0000256" key="9">
    <source>
        <dbReference type="ARBA" id="ARBA00023004"/>
    </source>
</evidence>
<comment type="subcellular location">
    <subcellularLocation>
        <location evidence="2">Membrane</location>
    </subcellularLocation>
</comment>
<keyword evidence="9 12" id="KW-0408">Iron</keyword>
<keyword evidence="11" id="KW-0472">Membrane</keyword>
<dbReference type="FunFam" id="1.10.630.10:FF:000126">
    <property type="entry name" value="Predicted protein"/>
    <property type="match status" value="1"/>
</dbReference>
<gene>
    <name evidence="13" type="primary">CYP81E1</name>
    <name evidence="13" type="ORF">QJS10_CPB17g02322</name>
</gene>
<evidence type="ECO:0000313" key="14">
    <source>
        <dbReference type="Proteomes" id="UP001180020"/>
    </source>
</evidence>
<dbReference type="GO" id="GO:0016705">
    <property type="term" value="F:oxidoreductase activity, acting on paired donors, with incorporation or reduction of molecular oxygen"/>
    <property type="evidence" value="ECO:0007669"/>
    <property type="project" value="InterPro"/>
</dbReference>
<evidence type="ECO:0000256" key="7">
    <source>
        <dbReference type="ARBA" id="ARBA00022989"/>
    </source>
</evidence>